<dbReference type="SUPFAM" id="SSF46785">
    <property type="entry name" value="Winged helix' DNA-binding domain"/>
    <property type="match status" value="1"/>
</dbReference>
<name>A0A9X5GT96_9FIRM</name>
<keyword evidence="2" id="KW-0805">Transcription regulation</keyword>
<keyword evidence="7" id="KW-1185">Reference proteome</keyword>
<evidence type="ECO:0000313" key="6">
    <source>
        <dbReference type="EMBL" id="NBJ93565.1"/>
    </source>
</evidence>
<dbReference type="Pfam" id="PF03466">
    <property type="entry name" value="LysR_substrate"/>
    <property type="match status" value="1"/>
</dbReference>
<accession>A0A9X5GT96</accession>
<feature type="domain" description="HTH lysR-type" evidence="5">
    <location>
        <begin position="1"/>
        <end position="58"/>
    </location>
</feature>
<evidence type="ECO:0000259" key="5">
    <source>
        <dbReference type="PROSITE" id="PS50931"/>
    </source>
</evidence>
<dbReference type="Pfam" id="PF00126">
    <property type="entry name" value="HTH_1"/>
    <property type="match status" value="1"/>
</dbReference>
<dbReference type="PRINTS" id="PR00039">
    <property type="entry name" value="HTHLYSR"/>
</dbReference>
<keyword evidence="4" id="KW-0804">Transcription</keyword>
<protein>
    <submittedName>
        <fullName evidence="6">LysR family transcriptional regulator</fullName>
    </submittedName>
</protein>
<proteinExistence type="inferred from homology"/>
<dbReference type="AlphaFoldDB" id="A0A9X5GT96"/>
<evidence type="ECO:0000256" key="1">
    <source>
        <dbReference type="ARBA" id="ARBA00009437"/>
    </source>
</evidence>
<dbReference type="InterPro" id="IPR050950">
    <property type="entry name" value="HTH-type_LysR_regulators"/>
</dbReference>
<organism evidence="6 7">
    <name type="scientific">Parablautia muri</name>
    <dbReference type="NCBI Taxonomy" id="2320879"/>
    <lineage>
        <taxon>Bacteria</taxon>
        <taxon>Bacillati</taxon>
        <taxon>Bacillota</taxon>
        <taxon>Clostridia</taxon>
        <taxon>Lachnospirales</taxon>
        <taxon>Lachnospiraceae</taxon>
        <taxon>Parablautia</taxon>
    </lineage>
</organism>
<sequence length="295" mass="33633">MDIRVLQYFLAVAREESITKAAEALCMTQPPLSRQLKDLEEELGKQLLIRGSKKVTLTEDGILLRKRAEELVDLMEKTKAELTSSHENINGEIYIGCGETESISFLAQAAKNLQKKYPLIHYHIYSGDAERVMEKLDKGLIDFGLLVGQVDIRKYDSIRLPVKDTWGVLMRKDSPLAEKEAVTPKDLWDKPLIISHQTSINNEMFSWLQTDISKLNIVATYDLVYNAAQFVKKGFGYVIALDKLINTTGESNLSFKPLFPPLRAELYIVWKKYQILSRASNMFLRQLQEDLNSAC</sequence>
<dbReference type="RefSeq" id="WP_160560641.1">
    <property type="nucleotide sequence ID" value="NZ_QZDT01000021.1"/>
</dbReference>
<evidence type="ECO:0000256" key="4">
    <source>
        <dbReference type="ARBA" id="ARBA00023163"/>
    </source>
</evidence>
<comment type="similarity">
    <text evidence="1">Belongs to the LysR transcriptional regulatory family.</text>
</comment>
<dbReference type="Proteomes" id="UP001154420">
    <property type="component" value="Unassembled WGS sequence"/>
</dbReference>
<dbReference type="PANTHER" id="PTHR30419">
    <property type="entry name" value="HTH-TYPE TRANSCRIPTIONAL REGULATOR YBHD"/>
    <property type="match status" value="1"/>
</dbReference>
<dbReference type="PROSITE" id="PS50931">
    <property type="entry name" value="HTH_LYSR"/>
    <property type="match status" value="1"/>
</dbReference>
<gene>
    <name evidence="6" type="ORF">D5281_13415</name>
</gene>
<dbReference type="PANTHER" id="PTHR30419:SF8">
    <property type="entry name" value="NITROGEN ASSIMILATION TRANSCRIPTIONAL ACTIVATOR-RELATED"/>
    <property type="match status" value="1"/>
</dbReference>
<evidence type="ECO:0000256" key="2">
    <source>
        <dbReference type="ARBA" id="ARBA00023015"/>
    </source>
</evidence>
<dbReference type="InterPro" id="IPR036388">
    <property type="entry name" value="WH-like_DNA-bd_sf"/>
</dbReference>
<dbReference type="InterPro" id="IPR036390">
    <property type="entry name" value="WH_DNA-bd_sf"/>
</dbReference>
<dbReference type="GO" id="GO:0005829">
    <property type="term" value="C:cytosol"/>
    <property type="evidence" value="ECO:0007669"/>
    <property type="project" value="TreeGrafter"/>
</dbReference>
<dbReference type="OrthoDB" id="9803714at2"/>
<reference evidence="6" key="1">
    <citation type="submission" date="2018-09" db="EMBL/GenBank/DDBJ databases">
        <title>Murine metabolic-syndrome-specific gut microbial biobank.</title>
        <authorList>
            <person name="Liu C."/>
        </authorList>
    </citation>
    <scope>NUCLEOTIDE SEQUENCE</scope>
    <source>
        <strain evidence="6">D42-62</strain>
    </source>
</reference>
<keyword evidence="3" id="KW-0238">DNA-binding</keyword>
<dbReference type="Gene3D" id="1.10.10.10">
    <property type="entry name" value="Winged helix-like DNA-binding domain superfamily/Winged helix DNA-binding domain"/>
    <property type="match status" value="1"/>
</dbReference>
<dbReference type="EMBL" id="QZDT01000021">
    <property type="protein sequence ID" value="NBJ93565.1"/>
    <property type="molecule type" value="Genomic_DNA"/>
</dbReference>
<dbReference type="Gene3D" id="3.40.190.290">
    <property type="match status" value="1"/>
</dbReference>
<evidence type="ECO:0000313" key="7">
    <source>
        <dbReference type="Proteomes" id="UP001154420"/>
    </source>
</evidence>
<comment type="caution">
    <text evidence="6">The sequence shown here is derived from an EMBL/GenBank/DDBJ whole genome shotgun (WGS) entry which is preliminary data.</text>
</comment>
<dbReference type="GO" id="GO:0003700">
    <property type="term" value="F:DNA-binding transcription factor activity"/>
    <property type="evidence" value="ECO:0007669"/>
    <property type="project" value="InterPro"/>
</dbReference>
<dbReference type="GO" id="GO:0003677">
    <property type="term" value="F:DNA binding"/>
    <property type="evidence" value="ECO:0007669"/>
    <property type="project" value="UniProtKB-KW"/>
</dbReference>
<dbReference type="FunFam" id="1.10.10.10:FF:000001">
    <property type="entry name" value="LysR family transcriptional regulator"/>
    <property type="match status" value="1"/>
</dbReference>
<evidence type="ECO:0000256" key="3">
    <source>
        <dbReference type="ARBA" id="ARBA00023125"/>
    </source>
</evidence>
<dbReference type="SUPFAM" id="SSF53850">
    <property type="entry name" value="Periplasmic binding protein-like II"/>
    <property type="match status" value="1"/>
</dbReference>
<dbReference type="CDD" id="cd05466">
    <property type="entry name" value="PBP2_LTTR_substrate"/>
    <property type="match status" value="1"/>
</dbReference>
<dbReference type="InterPro" id="IPR000847">
    <property type="entry name" value="LysR_HTH_N"/>
</dbReference>
<dbReference type="InterPro" id="IPR005119">
    <property type="entry name" value="LysR_subst-bd"/>
</dbReference>